<proteinExistence type="predicted"/>
<name>A0ABV8E000_9NOCA</name>
<keyword evidence="1" id="KW-0472">Membrane</keyword>
<evidence type="ECO:0000256" key="1">
    <source>
        <dbReference type="SAM" id="Phobius"/>
    </source>
</evidence>
<evidence type="ECO:0000313" key="2">
    <source>
        <dbReference type="EMBL" id="MFC3965591.1"/>
    </source>
</evidence>
<keyword evidence="1" id="KW-0812">Transmembrane</keyword>
<keyword evidence="3" id="KW-1185">Reference proteome</keyword>
<dbReference type="RefSeq" id="WP_378615562.1">
    <property type="nucleotide sequence ID" value="NZ_JBHSAX010000022.1"/>
</dbReference>
<keyword evidence="1" id="KW-1133">Transmembrane helix</keyword>
<protein>
    <submittedName>
        <fullName evidence="2">Spore germination protein GerW family protein</fullName>
    </submittedName>
</protein>
<dbReference type="Proteomes" id="UP001595696">
    <property type="component" value="Unassembled WGS sequence"/>
</dbReference>
<organism evidence="2 3">
    <name type="scientific">Nocardia jiangsuensis</name>
    <dbReference type="NCBI Taxonomy" id="1691563"/>
    <lineage>
        <taxon>Bacteria</taxon>
        <taxon>Bacillati</taxon>
        <taxon>Actinomycetota</taxon>
        <taxon>Actinomycetes</taxon>
        <taxon>Mycobacteriales</taxon>
        <taxon>Nocardiaceae</taxon>
        <taxon>Nocardia</taxon>
    </lineage>
</organism>
<gene>
    <name evidence="2" type="ORF">ACFO0B_26670</name>
</gene>
<dbReference type="Pfam" id="PF09579">
    <property type="entry name" value="Spore_YtfJ"/>
    <property type="match status" value="1"/>
</dbReference>
<accession>A0ABV8E000</accession>
<sequence length="114" mass="11271">MDANEILAAATDSMTVRRVYGEPIERDGVLVIPAAAVSGGGGGGGGAKADGEHGEGTGFGLSAKPVGAFVVKDGCVRWRPALDVNRTVLVGAGLVLSGVLAGVVISITAIRGSR</sequence>
<reference evidence="3" key="1">
    <citation type="journal article" date="2019" name="Int. J. Syst. Evol. Microbiol.">
        <title>The Global Catalogue of Microorganisms (GCM) 10K type strain sequencing project: providing services to taxonomists for standard genome sequencing and annotation.</title>
        <authorList>
            <consortium name="The Broad Institute Genomics Platform"/>
            <consortium name="The Broad Institute Genome Sequencing Center for Infectious Disease"/>
            <person name="Wu L."/>
            <person name="Ma J."/>
        </authorList>
    </citation>
    <scope>NUCLEOTIDE SEQUENCE [LARGE SCALE GENOMIC DNA]</scope>
    <source>
        <strain evidence="3">CGMCC 4.7330</strain>
    </source>
</reference>
<comment type="caution">
    <text evidence="2">The sequence shown here is derived from an EMBL/GenBank/DDBJ whole genome shotgun (WGS) entry which is preliminary data.</text>
</comment>
<dbReference type="InterPro" id="IPR014229">
    <property type="entry name" value="Spore_YtfJ"/>
</dbReference>
<dbReference type="EMBL" id="JBHSAX010000022">
    <property type="protein sequence ID" value="MFC3965591.1"/>
    <property type="molecule type" value="Genomic_DNA"/>
</dbReference>
<evidence type="ECO:0000313" key="3">
    <source>
        <dbReference type="Proteomes" id="UP001595696"/>
    </source>
</evidence>
<feature type="transmembrane region" description="Helical" evidence="1">
    <location>
        <begin position="88"/>
        <end position="110"/>
    </location>
</feature>